<protein>
    <recommendedName>
        <fullName evidence="5">Large ribosomal subunit protein bL32c</fullName>
    </recommendedName>
    <alternativeName>
        <fullName evidence="6">50S ribosomal protein L32, chloroplastic</fullName>
    </alternativeName>
</protein>
<dbReference type="PANTHER" id="PTHR36083">
    <property type="entry name" value="50S RIBOSOMAL PROTEIN L32, CHLOROPLASTIC"/>
    <property type="match status" value="1"/>
</dbReference>
<proteinExistence type="inferred from homology"/>
<dbReference type="InterPro" id="IPR002677">
    <property type="entry name" value="Ribosomal_bL32"/>
</dbReference>
<dbReference type="GO" id="GO:0015934">
    <property type="term" value="C:large ribosomal subunit"/>
    <property type="evidence" value="ECO:0007669"/>
    <property type="project" value="InterPro"/>
</dbReference>
<keyword evidence="7" id="KW-0934">Plastid</keyword>
<dbReference type="InterPro" id="IPR044958">
    <property type="entry name" value="Ribosomal_bL32_plant/cyanobact"/>
</dbReference>
<evidence type="ECO:0000256" key="1">
    <source>
        <dbReference type="ARBA" id="ARBA00004229"/>
    </source>
</evidence>
<evidence type="ECO:0000256" key="6">
    <source>
        <dbReference type="ARBA" id="ARBA00035431"/>
    </source>
</evidence>
<comment type="subcellular location">
    <subcellularLocation>
        <location evidence="1">Plastid</location>
        <location evidence="1">Chloroplast</location>
    </subcellularLocation>
</comment>
<reference evidence="7" key="1">
    <citation type="journal article" date="2017" name="New Phytol.">
        <title>On the brink: the highly reduced plastomes of nonphotosynthetic Ericaceae.</title>
        <authorList>
            <person name="Braukmann T.W.A."/>
            <person name="Broe M.B."/>
            <person name="Stefanovic S."/>
            <person name="Freudenstein J.V."/>
        </authorList>
    </citation>
    <scope>NUCLEOTIDE SEQUENCE</scope>
</reference>
<dbReference type="GO" id="GO:0003735">
    <property type="term" value="F:structural constituent of ribosome"/>
    <property type="evidence" value="ECO:0007669"/>
    <property type="project" value="InterPro"/>
</dbReference>
<evidence type="ECO:0000256" key="4">
    <source>
        <dbReference type="ARBA" id="ARBA00023274"/>
    </source>
</evidence>
<evidence type="ECO:0000256" key="3">
    <source>
        <dbReference type="ARBA" id="ARBA00022980"/>
    </source>
</evidence>
<dbReference type="AlphaFoldDB" id="A0A221SQZ0"/>
<keyword evidence="4" id="KW-0687">Ribonucleoprotein</keyword>
<comment type="similarity">
    <text evidence="2">Belongs to the bacterial ribosomal protein bL32 family.</text>
</comment>
<geneLocation type="plastid" evidence="7"/>
<dbReference type="EMBL" id="MF120264">
    <property type="protein sequence ID" value="ASN78957.1"/>
    <property type="molecule type" value="Genomic_DNA"/>
</dbReference>
<accession>A0A221SQZ0</accession>
<sequence>MGVPKKRKSISKKSIRKNIWKRKGFLAYLKAFSLGKSFLAEHSKIFLNRQKSSTASPRGFFIKKKRLY</sequence>
<evidence type="ECO:0000313" key="7">
    <source>
        <dbReference type="EMBL" id="ASN78957.1"/>
    </source>
</evidence>
<dbReference type="PANTHER" id="PTHR36083:SF1">
    <property type="entry name" value="LARGE RIBOSOMAL SUBUNIT PROTEIN BL32C"/>
    <property type="match status" value="1"/>
</dbReference>
<evidence type="ECO:0000256" key="2">
    <source>
        <dbReference type="ARBA" id="ARBA00008560"/>
    </source>
</evidence>
<name>A0A221SQZ0_9ERIC</name>
<dbReference type="GO" id="GO:0009507">
    <property type="term" value="C:chloroplast"/>
    <property type="evidence" value="ECO:0007669"/>
    <property type="project" value="UniProtKB-SubCell"/>
</dbReference>
<evidence type="ECO:0000256" key="5">
    <source>
        <dbReference type="ARBA" id="ARBA00035280"/>
    </source>
</evidence>
<keyword evidence="3 7" id="KW-0689">Ribosomal protein</keyword>
<dbReference type="HAMAP" id="MF_00340">
    <property type="entry name" value="Ribosomal_bL32"/>
    <property type="match status" value="1"/>
</dbReference>
<dbReference type="GO" id="GO:0006412">
    <property type="term" value="P:translation"/>
    <property type="evidence" value="ECO:0007669"/>
    <property type="project" value="InterPro"/>
</dbReference>
<organism evidence="7">
    <name type="scientific">Monotropa hypopitys var. americana</name>
    <dbReference type="NCBI Taxonomy" id="1862694"/>
    <lineage>
        <taxon>Eukaryota</taxon>
        <taxon>Viridiplantae</taxon>
        <taxon>Streptophyta</taxon>
        <taxon>Embryophyta</taxon>
        <taxon>Tracheophyta</taxon>
        <taxon>Spermatophyta</taxon>
        <taxon>Magnoliopsida</taxon>
        <taxon>eudicotyledons</taxon>
        <taxon>Gunneridae</taxon>
        <taxon>Pentapetalae</taxon>
        <taxon>asterids</taxon>
        <taxon>Ericales</taxon>
        <taxon>Ericaceae</taxon>
        <taxon>Pyroloideae</taxon>
        <taxon>Monotropeae</taxon>
        <taxon>Monotropa</taxon>
    </lineage>
</organism>
<gene>
    <name evidence="7" type="primary">rpl32</name>
</gene>